<keyword evidence="10" id="KW-1185">Reference proteome</keyword>
<dbReference type="Gene3D" id="3.40.50.150">
    <property type="entry name" value="Vaccinia Virus protein VP39"/>
    <property type="match status" value="1"/>
</dbReference>
<evidence type="ECO:0000256" key="1">
    <source>
        <dbReference type="ARBA" id="ARBA00008361"/>
    </source>
</evidence>
<accession>M1BYH7</accession>
<evidence type="ECO:0000259" key="8">
    <source>
        <dbReference type="PROSITE" id="PS51515"/>
    </source>
</evidence>
<dbReference type="GO" id="GO:0008173">
    <property type="term" value="F:RNA methyltransferase activity"/>
    <property type="evidence" value="ECO:0000318"/>
    <property type="project" value="GO_Central"/>
</dbReference>
<dbReference type="OrthoDB" id="10017101at2759"/>
<keyword evidence="4 5" id="KW-0949">S-adenosyl-L-methionine</keyword>
<dbReference type="HOGENOM" id="CLU_004729_2_0_1"/>
<dbReference type="Pfam" id="PF06859">
    <property type="entry name" value="Bin3"/>
    <property type="match status" value="1"/>
</dbReference>
<reference evidence="10" key="1">
    <citation type="journal article" date="2011" name="Nature">
        <title>Genome sequence and analysis of the tuber crop potato.</title>
        <authorList>
            <consortium name="The Potato Genome Sequencing Consortium"/>
        </authorList>
    </citation>
    <scope>NUCLEOTIDE SEQUENCE [LARGE SCALE GENOMIC DNA]</scope>
    <source>
        <strain evidence="10">cv. DM1-3 516 R44</strain>
    </source>
</reference>
<dbReference type="GO" id="GO:0032259">
    <property type="term" value="P:methylation"/>
    <property type="evidence" value="ECO:0007669"/>
    <property type="project" value="UniProtKB-KW"/>
</dbReference>
<keyword evidence="2 6" id="KW-0489">Methyltransferase</keyword>
<keyword evidence="3 6" id="KW-0808">Transferase</keyword>
<dbReference type="PaxDb" id="4113-PGSC0003DMT400055771"/>
<protein>
    <recommendedName>
        <fullName evidence="6">RNA methyltransferase</fullName>
        <ecNumber evidence="6">2.1.1.-</ecNumber>
    </recommendedName>
</protein>
<dbReference type="PANTHER" id="PTHR12315:SF0">
    <property type="entry name" value="7SK SNRNA METHYLPHOSPHATE CAPPING ENZYME"/>
    <property type="match status" value="1"/>
</dbReference>
<dbReference type="GO" id="GO:0017069">
    <property type="term" value="F:snRNA binding"/>
    <property type="evidence" value="ECO:0000318"/>
    <property type="project" value="GO_Central"/>
</dbReference>
<dbReference type="InterPro" id="IPR039772">
    <property type="entry name" value="Bin3-like"/>
</dbReference>
<dbReference type="InterPro" id="IPR029063">
    <property type="entry name" value="SAM-dependent_MTases_sf"/>
</dbReference>
<feature type="domain" description="Bin3-type SAM" evidence="8">
    <location>
        <begin position="125"/>
        <end position="365"/>
    </location>
</feature>
<dbReference type="Pfam" id="PF06325">
    <property type="entry name" value="PrmA"/>
    <property type="match status" value="1"/>
</dbReference>
<evidence type="ECO:0000256" key="3">
    <source>
        <dbReference type="ARBA" id="ARBA00022679"/>
    </source>
</evidence>
<name>M1BYH7_SOLTU</name>
<dbReference type="PROSITE" id="PS51515">
    <property type="entry name" value="BIN3_SAM"/>
    <property type="match status" value="1"/>
</dbReference>
<evidence type="ECO:0000256" key="4">
    <source>
        <dbReference type="ARBA" id="ARBA00022691"/>
    </source>
</evidence>
<dbReference type="Proteomes" id="UP000011115">
    <property type="component" value="Unassembled WGS sequence"/>
</dbReference>
<proteinExistence type="inferred from homology"/>
<sequence>MEHKQQHNKRNQPEDMATTTATATQKRKRKEVAVFGNYRNYYGYRRYPVYDNEHDRRRSPVGGSRPLGNLGKMSRGKGMLSMRLESSNYKVKEQGEGDVIYGIRILQLQGEGECAHQIGQNLEEDPRLKAMKKEWFEGKDCLDIGCNSGVITIAIAQKFNCRSILGVDIDDARIQDAYWTLRKAVRSTGAVPAGVAKSTESKNVTGIENHEAQSPKKPAGIDCTESHHVQEANLSDIVSFRKGNFVQNWHPGENTSYDTIICLSVSKWVQLNWGDEGLITLFSKVWRLLSPGGVFILEPQPWSSYYSNRLVSETTRINYQEIKIRPEDFQDILLDKIGFRMVEDITSSASGRKPGFNRPIFAFWK</sequence>
<dbReference type="InParanoid" id="M1BYH7"/>
<dbReference type="InterPro" id="IPR024160">
    <property type="entry name" value="BIN3_SAM-bd_dom"/>
</dbReference>
<dbReference type="OMA" id="KWIHLFH"/>
<dbReference type="FunCoup" id="M1BYH7">
    <property type="interactions" value="1382"/>
</dbReference>
<evidence type="ECO:0000313" key="10">
    <source>
        <dbReference type="Proteomes" id="UP000011115"/>
    </source>
</evidence>
<dbReference type="PANTHER" id="PTHR12315">
    <property type="entry name" value="BICOID-INTERACTING PROTEIN RELATED"/>
    <property type="match status" value="1"/>
</dbReference>
<comment type="similarity">
    <text evidence="1 6">Belongs to the methyltransferase superfamily.</text>
</comment>
<dbReference type="ExpressionAtlas" id="M1BYH7">
    <property type="expression patterns" value="baseline"/>
</dbReference>
<dbReference type="GO" id="GO:0040031">
    <property type="term" value="P:snRNA modification"/>
    <property type="evidence" value="ECO:0000318"/>
    <property type="project" value="GO_Central"/>
</dbReference>
<evidence type="ECO:0000313" key="9">
    <source>
        <dbReference type="EnsemblPlants" id="PGSC0003DMT400055771"/>
    </source>
</evidence>
<evidence type="ECO:0000256" key="7">
    <source>
        <dbReference type="SAM" id="MobiDB-lite"/>
    </source>
</evidence>
<evidence type="ECO:0000256" key="5">
    <source>
        <dbReference type="PROSITE-ProRule" id="PRU00848"/>
    </source>
</evidence>
<dbReference type="AlphaFoldDB" id="M1BYH7"/>
<dbReference type="InterPro" id="IPR010675">
    <property type="entry name" value="Bin3_C"/>
</dbReference>
<dbReference type="EnsemblPlants" id="PGSC0003DMT400055771">
    <property type="protein sequence ID" value="PGSC0003DMT400055771"/>
    <property type="gene ID" value="PGSC0003DMG400021659"/>
</dbReference>
<dbReference type="STRING" id="4113.M1BYH7"/>
<evidence type="ECO:0000256" key="6">
    <source>
        <dbReference type="RuleBase" id="RU367087"/>
    </source>
</evidence>
<dbReference type="SUPFAM" id="SSF53335">
    <property type="entry name" value="S-adenosyl-L-methionine-dependent methyltransferases"/>
    <property type="match status" value="1"/>
</dbReference>
<dbReference type="EC" id="2.1.1.-" evidence="6"/>
<dbReference type="GO" id="GO:0008171">
    <property type="term" value="F:O-methyltransferase activity"/>
    <property type="evidence" value="ECO:0000318"/>
    <property type="project" value="GO_Central"/>
</dbReference>
<dbReference type="eggNOG" id="KOG2899">
    <property type="taxonomic scope" value="Eukaryota"/>
</dbReference>
<feature type="region of interest" description="Disordered" evidence="7">
    <location>
        <begin position="1"/>
        <end position="28"/>
    </location>
</feature>
<dbReference type="Gramene" id="PGSC0003DMT400055771">
    <property type="protein sequence ID" value="PGSC0003DMT400055771"/>
    <property type="gene ID" value="PGSC0003DMG400021659"/>
</dbReference>
<dbReference type="CDD" id="cd02440">
    <property type="entry name" value="AdoMet_MTases"/>
    <property type="match status" value="1"/>
</dbReference>
<evidence type="ECO:0000256" key="2">
    <source>
        <dbReference type="ARBA" id="ARBA00022603"/>
    </source>
</evidence>
<gene>
    <name evidence="9" type="primary">LOC102582951</name>
</gene>
<reference evidence="9" key="2">
    <citation type="submission" date="2015-06" db="UniProtKB">
        <authorList>
            <consortium name="EnsemblPlants"/>
        </authorList>
    </citation>
    <scope>IDENTIFICATION</scope>
    <source>
        <strain evidence="9">DM1-3 516 R44</strain>
    </source>
</reference>
<organism evidence="9 10">
    <name type="scientific">Solanum tuberosum</name>
    <name type="common">Potato</name>
    <dbReference type="NCBI Taxonomy" id="4113"/>
    <lineage>
        <taxon>Eukaryota</taxon>
        <taxon>Viridiplantae</taxon>
        <taxon>Streptophyta</taxon>
        <taxon>Embryophyta</taxon>
        <taxon>Tracheophyta</taxon>
        <taxon>Spermatophyta</taxon>
        <taxon>Magnoliopsida</taxon>
        <taxon>eudicotyledons</taxon>
        <taxon>Gunneridae</taxon>
        <taxon>Pentapetalae</taxon>
        <taxon>asterids</taxon>
        <taxon>lamiids</taxon>
        <taxon>Solanales</taxon>
        <taxon>Solanaceae</taxon>
        <taxon>Solanoideae</taxon>
        <taxon>Solaneae</taxon>
        <taxon>Solanum</taxon>
    </lineage>
</organism>
<feature type="compositionally biased region" description="Basic residues" evidence="7">
    <location>
        <begin position="1"/>
        <end position="10"/>
    </location>
</feature>
<feature type="region of interest" description="Disordered" evidence="7">
    <location>
        <begin position="53"/>
        <end position="72"/>
    </location>
</feature>